<comment type="catalytic activity">
    <reaction evidence="6">
        <text>biotin + L-lysyl-[protein] + ATP = N(6)-biotinyl-L-lysyl-[protein] + AMP + diphosphate + H(+)</text>
        <dbReference type="Rhea" id="RHEA:11756"/>
        <dbReference type="Rhea" id="RHEA-COMP:9752"/>
        <dbReference type="Rhea" id="RHEA-COMP:10505"/>
        <dbReference type="ChEBI" id="CHEBI:15378"/>
        <dbReference type="ChEBI" id="CHEBI:29969"/>
        <dbReference type="ChEBI" id="CHEBI:30616"/>
        <dbReference type="ChEBI" id="CHEBI:33019"/>
        <dbReference type="ChEBI" id="CHEBI:57586"/>
        <dbReference type="ChEBI" id="CHEBI:83144"/>
        <dbReference type="ChEBI" id="CHEBI:456215"/>
        <dbReference type="EC" id="6.3.4.15"/>
    </reaction>
</comment>
<dbReference type="Gene3D" id="3.30.930.10">
    <property type="entry name" value="Bira Bifunctional Protein, Domain 2"/>
    <property type="match status" value="1"/>
</dbReference>
<dbReference type="CDD" id="cd16442">
    <property type="entry name" value="BPL"/>
    <property type="match status" value="1"/>
</dbReference>
<evidence type="ECO:0000256" key="5">
    <source>
        <dbReference type="ARBA" id="ARBA00024227"/>
    </source>
</evidence>
<dbReference type="Gene3D" id="2.30.30.100">
    <property type="match status" value="1"/>
</dbReference>
<organism evidence="9 10">
    <name type="scientific">Leptothrix discophora</name>
    <dbReference type="NCBI Taxonomy" id="89"/>
    <lineage>
        <taxon>Bacteria</taxon>
        <taxon>Pseudomonadati</taxon>
        <taxon>Pseudomonadota</taxon>
        <taxon>Betaproteobacteria</taxon>
        <taxon>Burkholderiales</taxon>
        <taxon>Sphaerotilaceae</taxon>
        <taxon>Leptothrix</taxon>
    </lineage>
</organism>
<dbReference type="InterPro" id="IPR045864">
    <property type="entry name" value="aa-tRNA-synth_II/BPL/LPL"/>
</dbReference>
<reference evidence="9 10" key="1">
    <citation type="submission" date="2023-08" db="EMBL/GenBank/DDBJ databases">
        <authorList>
            <person name="Roldan D.M."/>
            <person name="Menes R.J."/>
        </authorList>
    </citation>
    <scope>NUCLEOTIDE SEQUENCE [LARGE SCALE GENOMIC DNA]</scope>
    <source>
        <strain evidence="9 10">CCM 2812</strain>
    </source>
</reference>
<comment type="caution">
    <text evidence="9">The sequence shown here is derived from an EMBL/GenBank/DDBJ whole genome shotgun (WGS) entry which is preliminary data.</text>
</comment>
<dbReference type="PANTHER" id="PTHR12835">
    <property type="entry name" value="BIOTIN PROTEIN LIGASE"/>
    <property type="match status" value="1"/>
</dbReference>
<dbReference type="SUPFAM" id="SSF55681">
    <property type="entry name" value="Class II aaRS and biotin synthetases"/>
    <property type="match status" value="1"/>
</dbReference>
<sequence length="293" mass="30317">MSAARVAGTALDWRAEDLWLDLRERVEGISIEVLPEVGSTSTALMDRIRRGDRAPALLVAERQVAGRGRLGRPWSAAQGASLTFSVGLTMVPADWSGLSLAVGLALAEALHPRIGLKWPNDLWLRDADRKLGGILIETLGVGPDEAGRPVVIGIGLNIAAEPPQADAAGATPVYGSGYAGLAELIPGITAPEALHRIAGPLWRALQAYERDGLAPLLAAWSARDVLAGRPVQAGAAQGIAEGVATDGSLRIRTADGARATVHSGEVSVRPQGPQGPRGPQGPHGSAASAEADR</sequence>
<dbReference type="NCBIfam" id="TIGR00121">
    <property type="entry name" value="birA_ligase"/>
    <property type="match status" value="1"/>
</dbReference>
<dbReference type="EMBL" id="JAUZEE010000005">
    <property type="protein sequence ID" value="MDP4301175.1"/>
    <property type="molecule type" value="Genomic_DNA"/>
</dbReference>
<proteinExistence type="predicted"/>
<keyword evidence="4" id="KW-0092">Biotin</keyword>
<evidence type="ECO:0000313" key="10">
    <source>
        <dbReference type="Proteomes" id="UP001235760"/>
    </source>
</evidence>
<evidence type="ECO:0000256" key="2">
    <source>
        <dbReference type="ARBA" id="ARBA00022741"/>
    </source>
</evidence>
<keyword evidence="1 9" id="KW-0436">Ligase</keyword>
<evidence type="ECO:0000259" key="8">
    <source>
        <dbReference type="PROSITE" id="PS51733"/>
    </source>
</evidence>
<dbReference type="InterPro" id="IPR004143">
    <property type="entry name" value="BPL_LPL_catalytic"/>
</dbReference>
<feature type="region of interest" description="Disordered" evidence="7">
    <location>
        <begin position="259"/>
        <end position="293"/>
    </location>
</feature>
<dbReference type="EC" id="6.3.4.15" evidence="5"/>
<evidence type="ECO:0000256" key="4">
    <source>
        <dbReference type="ARBA" id="ARBA00023267"/>
    </source>
</evidence>
<accession>A0ABT9G3W8</accession>
<dbReference type="PROSITE" id="PS51733">
    <property type="entry name" value="BPL_LPL_CATALYTIC"/>
    <property type="match status" value="1"/>
</dbReference>
<evidence type="ECO:0000256" key="1">
    <source>
        <dbReference type="ARBA" id="ARBA00022598"/>
    </source>
</evidence>
<dbReference type="InterPro" id="IPR004408">
    <property type="entry name" value="Biotin_CoA_COase_ligase"/>
</dbReference>
<evidence type="ECO:0000313" key="9">
    <source>
        <dbReference type="EMBL" id="MDP4301175.1"/>
    </source>
</evidence>
<dbReference type="Pfam" id="PF02237">
    <property type="entry name" value="BPL_C"/>
    <property type="match status" value="1"/>
</dbReference>
<keyword evidence="10" id="KW-1185">Reference proteome</keyword>
<dbReference type="GO" id="GO:0004077">
    <property type="term" value="F:biotin--[biotin carboxyl-carrier protein] ligase activity"/>
    <property type="evidence" value="ECO:0007669"/>
    <property type="project" value="UniProtKB-EC"/>
</dbReference>
<keyword evidence="2" id="KW-0547">Nucleotide-binding</keyword>
<dbReference type="Proteomes" id="UP001235760">
    <property type="component" value="Unassembled WGS sequence"/>
</dbReference>
<gene>
    <name evidence="9" type="ORF">Q8X39_11050</name>
</gene>
<dbReference type="Pfam" id="PF03099">
    <property type="entry name" value="BPL_LplA_LipB"/>
    <property type="match status" value="1"/>
</dbReference>
<keyword evidence="3" id="KW-0067">ATP-binding</keyword>
<dbReference type="SUPFAM" id="SSF50037">
    <property type="entry name" value="C-terminal domain of transcriptional repressors"/>
    <property type="match status" value="1"/>
</dbReference>
<dbReference type="InterPro" id="IPR008988">
    <property type="entry name" value="Transcriptional_repressor_C"/>
</dbReference>
<feature type="domain" description="BPL/LPL catalytic" evidence="8">
    <location>
        <begin position="28"/>
        <end position="209"/>
    </location>
</feature>
<evidence type="ECO:0000256" key="7">
    <source>
        <dbReference type="SAM" id="MobiDB-lite"/>
    </source>
</evidence>
<dbReference type="PANTHER" id="PTHR12835:SF5">
    <property type="entry name" value="BIOTIN--PROTEIN LIGASE"/>
    <property type="match status" value="1"/>
</dbReference>
<dbReference type="RefSeq" id="WP_305749728.1">
    <property type="nucleotide sequence ID" value="NZ_JAUZEE010000005.1"/>
</dbReference>
<name>A0ABT9G3W8_LEPDI</name>
<dbReference type="InterPro" id="IPR003142">
    <property type="entry name" value="BPL_C"/>
</dbReference>
<evidence type="ECO:0000256" key="3">
    <source>
        <dbReference type="ARBA" id="ARBA00022840"/>
    </source>
</evidence>
<protein>
    <recommendedName>
        <fullName evidence="5">biotin--[biotin carboxyl-carrier protein] ligase</fullName>
        <ecNumber evidence="5">6.3.4.15</ecNumber>
    </recommendedName>
</protein>
<evidence type="ECO:0000256" key="6">
    <source>
        <dbReference type="ARBA" id="ARBA00047846"/>
    </source>
</evidence>